<evidence type="ECO:0008006" key="3">
    <source>
        <dbReference type="Google" id="ProtNLM"/>
    </source>
</evidence>
<evidence type="ECO:0000313" key="1">
    <source>
        <dbReference type="EMBL" id="AKU93498.1"/>
    </source>
</evidence>
<name>A0A0K1PIX8_9BACT</name>
<gene>
    <name evidence="1" type="ORF">AKJ09_00162</name>
</gene>
<dbReference type="STRING" id="1391654.AKJ09_00162"/>
<dbReference type="EMBL" id="CP012333">
    <property type="protein sequence ID" value="AKU93498.1"/>
    <property type="molecule type" value="Genomic_DNA"/>
</dbReference>
<protein>
    <recommendedName>
        <fullName evidence="3">Roadblock/LAMTOR2 domain-containing protein</fullName>
    </recommendedName>
</protein>
<dbReference type="PATRIC" id="fig|1391654.3.peg.176"/>
<proteinExistence type="predicted"/>
<evidence type="ECO:0000313" key="2">
    <source>
        <dbReference type="Proteomes" id="UP000064967"/>
    </source>
</evidence>
<dbReference type="Proteomes" id="UP000064967">
    <property type="component" value="Chromosome"/>
</dbReference>
<keyword evidence="2" id="KW-1185">Reference proteome</keyword>
<organism evidence="1 2">
    <name type="scientific">Labilithrix luteola</name>
    <dbReference type="NCBI Taxonomy" id="1391654"/>
    <lineage>
        <taxon>Bacteria</taxon>
        <taxon>Pseudomonadati</taxon>
        <taxon>Myxococcota</taxon>
        <taxon>Polyangia</taxon>
        <taxon>Polyangiales</taxon>
        <taxon>Labilitrichaceae</taxon>
        <taxon>Labilithrix</taxon>
    </lineage>
</organism>
<reference evidence="1 2" key="1">
    <citation type="submission" date="2015-08" db="EMBL/GenBank/DDBJ databases">
        <authorList>
            <person name="Babu N.S."/>
            <person name="Beckwith C.J."/>
            <person name="Beseler K.G."/>
            <person name="Brison A."/>
            <person name="Carone J.V."/>
            <person name="Caskin T.P."/>
            <person name="Diamond M."/>
            <person name="Durham M.E."/>
            <person name="Foxe J.M."/>
            <person name="Go M."/>
            <person name="Henderson B.A."/>
            <person name="Jones I.B."/>
            <person name="McGettigan J.A."/>
            <person name="Micheletti S.J."/>
            <person name="Nasrallah M.E."/>
            <person name="Ortiz D."/>
            <person name="Piller C.R."/>
            <person name="Privatt S.R."/>
            <person name="Schneider S.L."/>
            <person name="Sharp S."/>
            <person name="Smith T.C."/>
            <person name="Stanton J.D."/>
            <person name="Ullery H.E."/>
            <person name="Wilson R.J."/>
            <person name="Serrano M.G."/>
            <person name="Buck G."/>
            <person name="Lee V."/>
            <person name="Wang Y."/>
            <person name="Carvalho R."/>
            <person name="Voegtly L."/>
            <person name="Shi R."/>
            <person name="Duckworth R."/>
            <person name="Johnson A."/>
            <person name="Loviza R."/>
            <person name="Walstead R."/>
            <person name="Shah Z."/>
            <person name="Kiflezghi M."/>
            <person name="Wade K."/>
            <person name="Ball S.L."/>
            <person name="Bradley K.W."/>
            <person name="Asai D.J."/>
            <person name="Bowman C.A."/>
            <person name="Russell D.A."/>
            <person name="Pope W.H."/>
            <person name="Jacobs-Sera D."/>
            <person name="Hendrix R.W."/>
            <person name="Hatfull G.F."/>
        </authorList>
    </citation>
    <scope>NUCLEOTIDE SEQUENCE [LARGE SCALE GENOMIC DNA]</scope>
    <source>
        <strain evidence="1 2">DSM 27648</strain>
    </source>
</reference>
<sequence>MNAKDALTKLNQIDGFIGAALVDSESGMLLGQEGGGTINLEVAAAGNTEVVRAKRKAMNSLNLKDGIEDMLITLGRQYHLIRPLRSRGTIFFYLALDRSRANLAMARLTLADVEKDLQV</sequence>
<dbReference type="RefSeq" id="WP_146645120.1">
    <property type="nucleotide sequence ID" value="NZ_CP012333.1"/>
</dbReference>
<dbReference type="AlphaFoldDB" id="A0A0K1PIX8"/>
<dbReference type="OrthoDB" id="3781969at2"/>
<dbReference type="KEGG" id="llu:AKJ09_00162"/>
<accession>A0A0K1PIX8</accession>